<dbReference type="EMBL" id="JADAQX010000498">
    <property type="protein sequence ID" value="KAF8820046.1"/>
    <property type="molecule type" value="Genomic_DNA"/>
</dbReference>
<organism evidence="2 3">
    <name type="scientific">Cardiosporidium cionae</name>
    <dbReference type="NCBI Taxonomy" id="476202"/>
    <lineage>
        <taxon>Eukaryota</taxon>
        <taxon>Sar</taxon>
        <taxon>Alveolata</taxon>
        <taxon>Apicomplexa</taxon>
        <taxon>Aconoidasida</taxon>
        <taxon>Nephromycida</taxon>
        <taxon>Cardiosporidium</taxon>
    </lineage>
</organism>
<dbReference type="Proteomes" id="UP000823046">
    <property type="component" value="Unassembled WGS sequence"/>
</dbReference>
<evidence type="ECO:0000313" key="3">
    <source>
        <dbReference type="Proteomes" id="UP000823046"/>
    </source>
</evidence>
<comment type="caution">
    <text evidence="2">The sequence shown here is derived from an EMBL/GenBank/DDBJ whole genome shotgun (WGS) entry which is preliminary data.</text>
</comment>
<evidence type="ECO:0000256" key="1">
    <source>
        <dbReference type="SAM" id="MobiDB-lite"/>
    </source>
</evidence>
<dbReference type="PANTHER" id="PTHR28360:SF1">
    <property type="entry name" value="DYNACTIN SUBUNIT 3"/>
    <property type="match status" value="1"/>
</dbReference>
<dbReference type="Pfam" id="PF07426">
    <property type="entry name" value="Dynactin_p22"/>
    <property type="match status" value="1"/>
</dbReference>
<protein>
    <submittedName>
        <fullName evidence="2">Uncharacterized protein</fullName>
    </submittedName>
</protein>
<feature type="region of interest" description="Disordered" evidence="1">
    <location>
        <begin position="28"/>
        <end position="52"/>
    </location>
</feature>
<evidence type="ECO:0000313" key="2">
    <source>
        <dbReference type="EMBL" id="KAF8820046.1"/>
    </source>
</evidence>
<dbReference type="InterPro" id="IPR009991">
    <property type="entry name" value="DCTN3"/>
</dbReference>
<proteinExistence type="predicted"/>
<dbReference type="PANTHER" id="PTHR28360">
    <property type="entry name" value="DYNACTIN SUBUNIT 3"/>
    <property type="match status" value="1"/>
</dbReference>
<sequence length="208" mass="23192">MDSNQTQQLLEKLRERIQRCEKALGVGKAAVPASGSDILPSEGGGSPPAVPKKSGRNLIYELCRLQDSLNKLMKGSFVELEEKYKSMSSWLDHTCVSVNSLLESSVAKRAYILEHEDILVKTSISLKQVEELLPFMNCQSIGEMGAFQDRLDKVEFEGNLISEGANRLKKDVFELSHLHSTTINVIAGSLKHWDEQLTLLETKKNSCQ</sequence>
<name>A0ABQ7J7S8_9APIC</name>
<reference evidence="2 3" key="1">
    <citation type="journal article" date="2020" name="bioRxiv">
        <title>Metabolic contributions of an alphaproteobacterial endosymbiont in the apicomplexan Cardiosporidium cionae.</title>
        <authorList>
            <person name="Hunter E.S."/>
            <person name="Paight C.J."/>
            <person name="Lane C.E."/>
        </authorList>
    </citation>
    <scope>NUCLEOTIDE SEQUENCE [LARGE SCALE GENOMIC DNA]</scope>
    <source>
        <strain evidence="2">ESH_2018</strain>
    </source>
</reference>
<gene>
    <name evidence="2" type="ORF">IE077_003638</name>
</gene>
<keyword evidence="3" id="KW-1185">Reference proteome</keyword>
<accession>A0ABQ7J7S8</accession>